<protein>
    <recommendedName>
        <fullName evidence="9">Amino acid transporter</fullName>
    </recommendedName>
</protein>
<feature type="transmembrane region" description="Helical" evidence="6">
    <location>
        <begin position="130"/>
        <end position="148"/>
    </location>
</feature>
<proteinExistence type="predicted"/>
<evidence type="ECO:0000256" key="6">
    <source>
        <dbReference type="SAM" id="Phobius"/>
    </source>
</evidence>
<comment type="caution">
    <text evidence="7">The sequence shown here is derived from an EMBL/GenBank/DDBJ whole genome shotgun (WGS) entry which is preliminary data.</text>
</comment>
<dbReference type="Gene3D" id="1.20.1740.10">
    <property type="entry name" value="Amino acid/polyamine transporter I"/>
    <property type="match status" value="1"/>
</dbReference>
<dbReference type="GO" id="GO:0016020">
    <property type="term" value="C:membrane"/>
    <property type="evidence" value="ECO:0007669"/>
    <property type="project" value="UniProtKB-SubCell"/>
</dbReference>
<dbReference type="Proteomes" id="UP001276659">
    <property type="component" value="Unassembled WGS sequence"/>
</dbReference>
<reference evidence="7" key="1">
    <citation type="submission" date="2022-11" db="EMBL/GenBank/DDBJ databases">
        <title>Chromosomal genome sequence assembly and mating type (MAT) locus characterization of the leprose asexual lichenized fungus Lepraria neglecta (Nyl.) Erichsen.</title>
        <authorList>
            <person name="Allen J.L."/>
            <person name="Pfeffer B."/>
        </authorList>
    </citation>
    <scope>NUCLEOTIDE SEQUENCE</scope>
    <source>
        <strain evidence="7">Allen 5258</strain>
    </source>
</reference>
<keyword evidence="8" id="KW-1185">Reference proteome</keyword>
<evidence type="ECO:0000256" key="2">
    <source>
        <dbReference type="ARBA" id="ARBA00022448"/>
    </source>
</evidence>
<dbReference type="GO" id="GO:0022857">
    <property type="term" value="F:transmembrane transporter activity"/>
    <property type="evidence" value="ECO:0007669"/>
    <property type="project" value="InterPro"/>
</dbReference>
<feature type="transmembrane region" description="Helical" evidence="6">
    <location>
        <begin position="228"/>
        <end position="249"/>
    </location>
</feature>
<evidence type="ECO:0000256" key="1">
    <source>
        <dbReference type="ARBA" id="ARBA00004141"/>
    </source>
</evidence>
<sequence>MDFMNEKVPAGSVVANGLNEDPNGIPVLSQEKAGTTFDQRDMARVGKTQELRNLKHTSSGWLCVLGWQSSLASGSYLMATQIQSLLILNDSNYVFERWHGTLLVVAAASIAILFNTLFAKQLPLVERVMLLFHICGFFAVLIPLWVLAPKTSAKVVFTEFQNNGGWSSMGLSALIGMTGPVFALIGPDSAVHMCKRILSPFLQSTDLIPAEETRDASRVLPLGMMSTLILNGLTGWIMVITFCFCIGNIEDAVNSPTGQPYIQVFYNATNSHAGATVMSAIIVFMTLCAIITNLATVSRQTFAFARDFHDSRVARFLSHVNPRYNIPLNAVYLSFILNCLISLLNIGSSVAFNAVASLATAALLSSYIISISCVTLKRWRGEPFPSKRWSLGKWGATLNVVAVLYLCVACFFSFWPLYKEVTAETFNWSIVIYSAVIWYAVSYFYVKGRRQYDGPVVHVNKDI</sequence>
<dbReference type="PANTHER" id="PTHR45649:SF2">
    <property type="entry name" value="ACID PERMEASE, PUTATIVE-RELATED"/>
    <property type="match status" value="1"/>
</dbReference>
<keyword evidence="5 6" id="KW-0472">Membrane</keyword>
<evidence type="ECO:0000256" key="5">
    <source>
        <dbReference type="ARBA" id="ARBA00023136"/>
    </source>
</evidence>
<feature type="transmembrane region" description="Helical" evidence="6">
    <location>
        <begin position="396"/>
        <end position="414"/>
    </location>
</feature>
<keyword evidence="2" id="KW-0813">Transport</keyword>
<dbReference type="AlphaFoldDB" id="A0AAD9ZGU6"/>
<feature type="transmembrane region" description="Helical" evidence="6">
    <location>
        <begin position="324"/>
        <end position="344"/>
    </location>
</feature>
<evidence type="ECO:0000256" key="3">
    <source>
        <dbReference type="ARBA" id="ARBA00022692"/>
    </source>
</evidence>
<dbReference type="PIRSF" id="PIRSF006060">
    <property type="entry name" value="AA_transporter"/>
    <property type="match status" value="1"/>
</dbReference>
<name>A0AAD9ZGU6_9LECA</name>
<gene>
    <name evidence="7" type="ORF">OEA41_000761</name>
</gene>
<dbReference type="EMBL" id="JASNWA010000003">
    <property type="protein sequence ID" value="KAK3178624.1"/>
    <property type="molecule type" value="Genomic_DNA"/>
</dbReference>
<keyword evidence="4 6" id="KW-1133">Transmembrane helix</keyword>
<evidence type="ECO:0000313" key="8">
    <source>
        <dbReference type="Proteomes" id="UP001276659"/>
    </source>
</evidence>
<dbReference type="InterPro" id="IPR002293">
    <property type="entry name" value="AA/rel_permease1"/>
</dbReference>
<feature type="transmembrane region" description="Helical" evidence="6">
    <location>
        <begin position="350"/>
        <end position="376"/>
    </location>
</feature>
<feature type="transmembrane region" description="Helical" evidence="6">
    <location>
        <begin position="168"/>
        <end position="186"/>
    </location>
</feature>
<feature type="transmembrane region" description="Helical" evidence="6">
    <location>
        <begin position="59"/>
        <end position="78"/>
    </location>
</feature>
<feature type="transmembrane region" description="Helical" evidence="6">
    <location>
        <begin position="273"/>
        <end position="296"/>
    </location>
</feature>
<keyword evidence="3 6" id="KW-0812">Transmembrane</keyword>
<evidence type="ECO:0000256" key="4">
    <source>
        <dbReference type="ARBA" id="ARBA00022989"/>
    </source>
</evidence>
<comment type="subcellular location">
    <subcellularLocation>
        <location evidence="1">Membrane</location>
        <topology evidence="1">Multi-pass membrane protein</topology>
    </subcellularLocation>
</comment>
<dbReference type="PANTHER" id="PTHR45649">
    <property type="entry name" value="AMINO-ACID PERMEASE BAT1"/>
    <property type="match status" value="1"/>
</dbReference>
<dbReference type="Pfam" id="PF13520">
    <property type="entry name" value="AA_permease_2"/>
    <property type="match status" value="1"/>
</dbReference>
<organism evidence="7 8">
    <name type="scientific">Lepraria neglecta</name>
    <dbReference type="NCBI Taxonomy" id="209136"/>
    <lineage>
        <taxon>Eukaryota</taxon>
        <taxon>Fungi</taxon>
        <taxon>Dikarya</taxon>
        <taxon>Ascomycota</taxon>
        <taxon>Pezizomycotina</taxon>
        <taxon>Lecanoromycetes</taxon>
        <taxon>OSLEUM clade</taxon>
        <taxon>Lecanoromycetidae</taxon>
        <taxon>Lecanorales</taxon>
        <taxon>Lecanorineae</taxon>
        <taxon>Stereocaulaceae</taxon>
        <taxon>Lepraria</taxon>
    </lineage>
</organism>
<evidence type="ECO:0008006" key="9">
    <source>
        <dbReference type="Google" id="ProtNLM"/>
    </source>
</evidence>
<evidence type="ECO:0000313" key="7">
    <source>
        <dbReference type="EMBL" id="KAK3178624.1"/>
    </source>
</evidence>
<feature type="transmembrane region" description="Helical" evidence="6">
    <location>
        <begin position="426"/>
        <end position="446"/>
    </location>
</feature>
<feature type="transmembrane region" description="Helical" evidence="6">
    <location>
        <begin position="98"/>
        <end position="118"/>
    </location>
</feature>
<accession>A0AAD9ZGU6</accession>